<dbReference type="InterPro" id="IPR012340">
    <property type="entry name" value="NA-bd_OB-fold"/>
</dbReference>
<proteinExistence type="predicted"/>
<evidence type="ECO:0000256" key="1">
    <source>
        <dbReference type="ARBA" id="ARBA00022555"/>
    </source>
</evidence>
<keyword evidence="2 3" id="KW-0694">RNA-binding</keyword>
<feature type="domain" description="TRNA-binding" evidence="4">
    <location>
        <begin position="10"/>
        <end position="125"/>
    </location>
</feature>
<evidence type="ECO:0000259" key="4">
    <source>
        <dbReference type="PROSITE" id="PS50886"/>
    </source>
</evidence>
<dbReference type="AlphaFoldDB" id="K8F4J5"/>
<sequence>MSDDEADENDEYLSQFVVAKVLEITQIPNKDNLKVIRVDAGGGGEDDVLSIVTNAKNVSEIGLLIAIARVGATLKDGTVIKKQLVGGEMSSGMVLDAPLLNWKSGSHGLAAILPAEIETEERRVSWKRRRY</sequence>
<accession>K8F4J5</accession>
<evidence type="ECO:0000313" key="5">
    <source>
        <dbReference type="EMBL" id="CCO16413.1"/>
    </source>
</evidence>
<organism evidence="5 6">
    <name type="scientific">Bathycoccus prasinos</name>
    <dbReference type="NCBI Taxonomy" id="41875"/>
    <lineage>
        <taxon>Eukaryota</taxon>
        <taxon>Viridiplantae</taxon>
        <taxon>Chlorophyta</taxon>
        <taxon>Mamiellophyceae</taxon>
        <taxon>Mamiellales</taxon>
        <taxon>Bathycoccaceae</taxon>
        <taxon>Bathycoccus</taxon>
    </lineage>
</organism>
<evidence type="ECO:0000313" key="6">
    <source>
        <dbReference type="Proteomes" id="UP000198341"/>
    </source>
</evidence>
<reference evidence="5 6" key="1">
    <citation type="submission" date="2011-10" db="EMBL/GenBank/DDBJ databases">
        <authorList>
            <person name="Genoscope - CEA"/>
        </authorList>
    </citation>
    <scope>NUCLEOTIDE SEQUENCE [LARGE SCALE GENOMIC DNA]</scope>
    <source>
        <strain evidence="5 6">RCC 1105</strain>
    </source>
</reference>
<dbReference type="RefSeq" id="XP_007513888.1">
    <property type="nucleotide sequence ID" value="XM_007513826.1"/>
</dbReference>
<evidence type="ECO:0000256" key="3">
    <source>
        <dbReference type="PROSITE-ProRule" id="PRU00209"/>
    </source>
</evidence>
<dbReference type="Pfam" id="PF01588">
    <property type="entry name" value="tRNA_bind"/>
    <property type="match status" value="1"/>
</dbReference>
<dbReference type="GeneID" id="19016425"/>
<dbReference type="EMBL" id="FO082275">
    <property type="protein sequence ID" value="CCO16413.1"/>
    <property type="molecule type" value="Genomic_DNA"/>
</dbReference>
<gene>
    <name evidence="5" type="ORF">Bathy04g03990</name>
</gene>
<dbReference type="PROSITE" id="PS50886">
    <property type="entry name" value="TRBD"/>
    <property type="match status" value="1"/>
</dbReference>
<name>K8F4J5_9CHLO</name>
<dbReference type="GO" id="GO:0000049">
    <property type="term" value="F:tRNA binding"/>
    <property type="evidence" value="ECO:0007669"/>
    <property type="project" value="UniProtKB-UniRule"/>
</dbReference>
<evidence type="ECO:0000256" key="2">
    <source>
        <dbReference type="ARBA" id="ARBA00022884"/>
    </source>
</evidence>
<keyword evidence="1 3" id="KW-0820">tRNA-binding</keyword>
<dbReference type="KEGG" id="bpg:Bathy04g03990"/>
<dbReference type="Gene3D" id="2.40.50.140">
    <property type="entry name" value="Nucleic acid-binding proteins"/>
    <property type="match status" value="1"/>
</dbReference>
<dbReference type="OrthoDB" id="497912at2759"/>
<dbReference type="Proteomes" id="UP000198341">
    <property type="component" value="Chromosome 4"/>
</dbReference>
<dbReference type="InterPro" id="IPR002547">
    <property type="entry name" value="tRNA-bd_dom"/>
</dbReference>
<protein>
    <submittedName>
        <fullName evidence="5">Phenylalanyl-tRNA synthetase, beta subunit</fullName>
    </submittedName>
</protein>
<keyword evidence="6" id="KW-1185">Reference proteome</keyword>
<dbReference type="SUPFAM" id="SSF50249">
    <property type="entry name" value="Nucleic acid-binding proteins"/>
    <property type="match status" value="1"/>
</dbReference>